<protein>
    <submittedName>
        <fullName evidence="1">RNA-directed DNA polymerase, eukaryota, reverse transcriptase zinc-binding domain protein</fullName>
    </submittedName>
</protein>
<dbReference type="GO" id="GO:0003964">
    <property type="term" value="F:RNA-directed DNA polymerase activity"/>
    <property type="evidence" value="ECO:0007669"/>
    <property type="project" value="UniProtKB-KW"/>
</dbReference>
<accession>A0A699KVY7</accession>
<proteinExistence type="predicted"/>
<keyword evidence="1" id="KW-0548">Nucleotidyltransferase</keyword>
<evidence type="ECO:0000313" key="1">
    <source>
        <dbReference type="EMBL" id="GFB14307.1"/>
    </source>
</evidence>
<dbReference type="AlphaFoldDB" id="A0A699KVY7"/>
<keyword evidence="1" id="KW-0808">Transferase</keyword>
<sequence length="77" mass="8226">GLKVPDQILAPQPGSPTFEFSIIRGLQQGDSLSPFLFILAMEGLHGAMSTAVNSGLIRGVKLGYSDTTLSHFFMLTT</sequence>
<reference evidence="1" key="1">
    <citation type="journal article" date="2019" name="Sci. Rep.">
        <title>Draft genome of Tanacetum cinerariifolium, the natural source of mosquito coil.</title>
        <authorList>
            <person name="Yamashiro T."/>
            <person name="Shiraishi A."/>
            <person name="Satake H."/>
            <person name="Nakayama K."/>
        </authorList>
    </citation>
    <scope>NUCLEOTIDE SEQUENCE</scope>
</reference>
<feature type="non-terminal residue" evidence="1">
    <location>
        <position position="1"/>
    </location>
</feature>
<organism evidence="1">
    <name type="scientific">Tanacetum cinerariifolium</name>
    <name type="common">Dalmatian daisy</name>
    <name type="synonym">Chrysanthemum cinerariifolium</name>
    <dbReference type="NCBI Taxonomy" id="118510"/>
    <lineage>
        <taxon>Eukaryota</taxon>
        <taxon>Viridiplantae</taxon>
        <taxon>Streptophyta</taxon>
        <taxon>Embryophyta</taxon>
        <taxon>Tracheophyta</taxon>
        <taxon>Spermatophyta</taxon>
        <taxon>Magnoliopsida</taxon>
        <taxon>eudicotyledons</taxon>
        <taxon>Gunneridae</taxon>
        <taxon>Pentapetalae</taxon>
        <taxon>asterids</taxon>
        <taxon>campanulids</taxon>
        <taxon>Asterales</taxon>
        <taxon>Asteraceae</taxon>
        <taxon>Asteroideae</taxon>
        <taxon>Anthemideae</taxon>
        <taxon>Anthemidinae</taxon>
        <taxon>Tanacetum</taxon>
    </lineage>
</organism>
<name>A0A699KVY7_TANCI</name>
<gene>
    <name evidence="1" type="ORF">Tci_686278</name>
</gene>
<keyword evidence="1" id="KW-0695">RNA-directed DNA polymerase</keyword>
<dbReference type="EMBL" id="BKCJ010561468">
    <property type="protein sequence ID" value="GFB14307.1"/>
    <property type="molecule type" value="Genomic_DNA"/>
</dbReference>
<comment type="caution">
    <text evidence="1">The sequence shown here is derived from an EMBL/GenBank/DDBJ whole genome shotgun (WGS) entry which is preliminary data.</text>
</comment>